<keyword evidence="2" id="KW-1185">Reference proteome</keyword>
<reference evidence="1 2" key="1">
    <citation type="submission" date="2014-04" db="EMBL/GenBank/DDBJ databases">
        <authorList>
            <consortium name="DOE Joint Genome Institute"/>
            <person name="Kuo A."/>
            <person name="Kohler A."/>
            <person name="Nagy L.G."/>
            <person name="Floudas D."/>
            <person name="Copeland A."/>
            <person name="Barry K.W."/>
            <person name="Cichocki N."/>
            <person name="Veneault-Fourrey C."/>
            <person name="LaButti K."/>
            <person name="Lindquist E.A."/>
            <person name="Lipzen A."/>
            <person name="Lundell T."/>
            <person name="Morin E."/>
            <person name="Murat C."/>
            <person name="Sun H."/>
            <person name="Tunlid A."/>
            <person name="Henrissat B."/>
            <person name="Grigoriev I.V."/>
            <person name="Hibbett D.S."/>
            <person name="Martin F."/>
            <person name="Nordberg H.P."/>
            <person name="Cantor M.N."/>
            <person name="Hua S.X."/>
        </authorList>
    </citation>
    <scope>NUCLEOTIDE SEQUENCE [LARGE SCALE GENOMIC DNA]</scope>
    <source>
        <strain evidence="1 2">LaAM-08-1</strain>
    </source>
</reference>
<evidence type="ECO:0000313" key="2">
    <source>
        <dbReference type="Proteomes" id="UP000054477"/>
    </source>
</evidence>
<proteinExistence type="predicted"/>
<dbReference type="Proteomes" id="UP000054477">
    <property type="component" value="Unassembled WGS sequence"/>
</dbReference>
<evidence type="ECO:0000313" key="1">
    <source>
        <dbReference type="EMBL" id="KIK03693.1"/>
    </source>
</evidence>
<reference evidence="2" key="2">
    <citation type="submission" date="2015-01" db="EMBL/GenBank/DDBJ databases">
        <title>Evolutionary Origins and Diversification of the Mycorrhizal Mutualists.</title>
        <authorList>
            <consortium name="DOE Joint Genome Institute"/>
            <consortium name="Mycorrhizal Genomics Consortium"/>
            <person name="Kohler A."/>
            <person name="Kuo A."/>
            <person name="Nagy L.G."/>
            <person name="Floudas D."/>
            <person name="Copeland A."/>
            <person name="Barry K.W."/>
            <person name="Cichocki N."/>
            <person name="Veneault-Fourrey C."/>
            <person name="LaButti K."/>
            <person name="Lindquist E.A."/>
            <person name="Lipzen A."/>
            <person name="Lundell T."/>
            <person name="Morin E."/>
            <person name="Murat C."/>
            <person name="Riley R."/>
            <person name="Ohm R."/>
            <person name="Sun H."/>
            <person name="Tunlid A."/>
            <person name="Henrissat B."/>
            <person name="Grigoriev I.V."/>
            <person name="Hibbett D.S."/>
            <person name="Martin F."/>
        </authorList>
    </citation>
    <scope>NUCLEOTIDE SEQUENCE [LARGE SCALE GENOMIC DNA]</scope>
    <source>
        <strain evidence="2">LaAM-08-1</strain>
    </source>
</reference>
<dbReference type="OrthoDB" id="2843772at2759"/>
<dbReference type="HOGENOM" id="CLU_2027108_0_0_1"/>
<sequence>MKAESSASETISEGEEFLPEFCIENWPCEHDVAKEARNQMIDEFHVLPIPAYNMQSNLVKPTQYRHMLKDAVVAIHFTLKHGASNSSNTNIVDIVNMRVLMFSYHQGPTNTTVKEICADRSL</sequence>
<protein>
    <submittedName>
        <fullName evidence="1">Uncharacterized protein</fullName>
    </submittedName>
</protein>
<organism evidence="1 2">
    <name type="scientific">Laccaria amethystina LaAM-08-1</name>
    <dbReference type="NCBI Taxonomy" id="1095629"/>
    <lineage>
        <taxon>Eukaryota</taxon>
        <taxon>Fungi</taxon>
        <taxon>Dikarya</taxon>
        <taxon>Basidiomycota</taxon>
        <taxon>Agaricomycotina</taxon>
        <taxon>Agaricomycetes</taxon>
        <taxon>Agaricomycetidae</taxon>
        <taxon>Agaricales</taxon>
        <taxon>Agaricineae</taxon>
        <taxon>Hydnangiaceae</taxon>
        <taxon>Laccaria</taxon>
    </lineage>
</organism>
<dbReference type="AlphaFoldDB" id="A0A0C9Y6K4"/>
<name>A0A0C9Y6K4_9AGAR</name>
<dbReference type="EMBL" id="KN838577">
    <property type="protein sequence ID" value="KIK03693.1"/>
    <property type="molecule type" value="Genomic_DNA"/>
</dbReference>
<gene>
    <name evidence="1" type="ORF">K443DRAFT_5181</name>
</gene>
<accession>A0A0C9Y6K4</accession>